<comment type="caution">
    <text evidence="3">The sequence shown here is derived from an EMBL/GenBank/DDBJ whole genome shotgun (WGS) entry which is preliminary data.</text>
</comment>
<gene>
    <name evidence="3" type="ORF">BDN71DRAFT_1439699</name>
</gene>
<feature type="compositionally biased region" description="Basic residues" evidence="1">
    <location>
        <begin position="28"/>
        <end position="37"/>
    </location>
</feature>
<feature type="compositionally biased region" description="Basic and acidic residues" evidence="1">
    <location>
        <begin position="46"/>
        <end position="63"/>
    </location>
</feature>
<evidence type="ECO:0000256" key="1">
    <source>
        <dbReference type="SAM" id="MobiDB-lite"/>
    </source>
</evidence>
<feature type="compositionally biased region" description="Acidic residues" evidence="1">
    <location>
        <begin position="157"/>
        <end position="167"/>
    </location>
</feature>
<feature type="domain" description="DUF4211" evidence="2">
    <location>
        <begin position="248"/>
        <end position="382"/>
    </location>
</feature>
<keyword evidence="4" id="KW-1185">Reference proteome</keyword>
<proteinExistence type="predicted"/>
<reference evidence="3" key="1">
    <citation type="submission" date="2020-11" db="EMBL/GenBank/DDBJ databases">
        <authorList>
            <consortium name="DOE Joint Genome Institute"/>
            <person name="Ahrendt S."/>
            <person name="Riley R."/>
            <person name="Andreopoulos W."/>
            <person name="Labutti K."/>
            <person name="Pangilinan J."/>
            <person name="Ruiz-Duenas F.J."/>
            <person name="Barrasa J.M."/>
            <person name="Sanchez-Garcia M."/>
            <person name="Camarero S."/>
            <person name="Miyauchi S."/>
            <person name="Serrano A."/>
            <person name="Linde D."/>
            <person name="Babiker R."/>
            <person name="Drula E."/>
            <person name="Ayuso-Fernandez I."/>
            <person name="Pacheco R."/>
            <person name="Padilla G."/>
            <person name="Ferreira P."/>
            <person name="Barriuso J."/>
            <person name="Kellner H."/>
            <person name="Castanera R."/>
            <person name="Alfaro M."/>
            <person name="Ramirez L."/>
            <person name="Pisabarro A.G."/>
            <person name="Kuo A."/>
            <person name="Tritt A."/>
            <person name="Lipzen A."/>
            <person name="He G."/>
            <person name="Yan M."/>
            <person name="Ng V."/>
            <person name="Cullen D."/>
            <person name="Martin F."/>
            <person name="Rosso M.-N."/>
            <person name="Henrissat B."/>
            <person name="Hibbett D."/>
            <person name="Martinez A.T."/>
            <person name="Grigoriev I.V."/>
        </authorList>
    </citation>
    <scope>NUCLEOTIDE SEQUENCE</scope>
    <source>
        <strain evidence="3">ATCC 90797</strain>
    </source>
</reference>
<dbReference type="AlphaFoldDB" id="A0A9P6DBU0"/>
<accession>A0A9P6DBU0</accession>
<dbReference type="PANTHER" id="PTHR14689:SF0">
    <property type="entry name" value="COILED-COIL DOMAIN-CONTAINING PROTEIN 82"/>
    <property type="match status" value="1"/>
</dbReference>
<organism evidence="3 4">
    <name type="scientific">Pleurotus eryngii</name>
    <name type="common">Boletus of the steppes</name>
    <dbReference type="NCBI Taxonomy" id="5323"/>
    <lineage>
        <taxon>Eukaryota</taxon>
        <taxon>Fungi</taxon>
        <taxon>Dikarya</taxon>
        <taxon>Basidiomycota</taxon>
        <taxon>Agaricomycotina</taxon>
        <taxon>Agaricomycetes</taxon>
        <taxon>Agaricomycetidae</taxon>
        <taxon>Agaricales</taxon>
        <taxon>Pleurotineae</taxon>
        <taxon>Pleurotaceae</taxon>
        <taxon>Pleurotus</taxon>
    </lineage>
</organism>
<dbReference type="GO" id="GO:0005634">
    <property type="term" value="C:nucleus"/>
    <property type="evidence" value="ECO:0007669"/>
    <property type="project" value="TreeGrafter"/>
</dbReference>
<evidence type="ECO:0000259" key="2">
    <source>
        <dbReference type="Pfam" id="PF13926"/>
    </source>
</evidence>
<evidence type="ECO:0000313" key="4">
    <source>
        <dbReference type="Proteomes" id="UP000807025"/>
    </source>
</evidence>
<feature type="compositionally biased region" description="Basic residues" evidence="1">
    <location>
        <begin position="1"/>
        <end position="14"/>
    </location>
</feature>
<dbReference type="InterPro" id="IPR025451">
    <property type="entry name" value="DUF4211"/>
</dbReference>
<feature type="region of interest" description="Disordered" evidence="1">
    <location>
        <begin position="191"/>
        <end position="252"/>
    </location>
</feature>
<feature type="compositionally biased region" description="Acidic residues" evidence="1">
    <location>
        <begin position="229"/>
        <end position="252"/>
    </location>
</feature>
<protein>
    <recommendedName>
        <fullName evidence="2">DUF4211 domain-containing protein</fullName>
    </recommendedName>
</protein>
<evidence type="ECO:0000313" key="3">
    <source>
        <dbReference type="EMBL" id="KAF9500841.1"/>
    </source>
</evidence>
<dbReference type="Pfam" id="PF13926">
    <property type="entry name" value="DUF4211"/>
    <property type="match status" value="1"/>
</dbReference>
<dbReference type="Proteomes" id="UP000807025">
    <property type="component" value="Unassembled WGS sequence"/>
</dbReference>
<dbReference type="EMBL" id="MU154525">
    <property type="protein sequence ID" value="KAF9500841.1"/>
    <property type="molecule type" value="Genomic_DNA"/>
</dbReference>
<feature type="compositionally biased region" description="Basic residues" evidence="1">
    <location>
        <begin position="142"/>
        <end position="151"/>
    </location>
</feature>
<name>A0A9P6DBU0_PLEER</name>
<dbReference type="OrthoDB" id="21499at2759"/>
<feature type="region of interest" description="Disordered" evidence="1">
    <location>
        <begin position="1"/>
        <end position="178"/>
    </location>
</feature>
<sequence>MPKPRKSNPPKKQKQSQVTLDEIFKGATRTKKSRSRRGVSSSESEPGEKSDEGLGDIHFERKTSAVATDDGLHDLEVTSPRRSFKRRKVVNSDDDQAVPPLSSPTIHVQITDSEDEIISIRKSKRSKQNVVADSDDDDDARPRKRKLRKKPQSPTTSDEDLAGEVEEERILDSRLRQRGKSSLFQKNLEKLMRRKQGRMASNSSEEEASEEEATIHGVTSFDGAKPDGSEDFDDESEGGEDEEQEDDNFIVDDDGAGFTELPVEFSMSTHEDLAHQFKIIFQFFVHIAIQPPRDRHVFMSRQMKTQQYFSVPLQIVRRKLSGLRDSLVASSVWRADFKIALSTFPEFGLDDLQFALPQCDACHLGGRLSTLIGRLSGHPYDPVGFESTTGDSSDEDESPLQFHLGRFCARRTRVFHQFTHWEYTLFGAIRREIDELHERSRAGSSKRNFVRIAFAGATQPPDDLTDADAICEYLDSRKVIDTEWQSIKLMMESAQNLEIARKKGDDMEG</sequence>
<dbReference type="PANTHER" id="PTHR14689">
    <property type="entry name" value="PHORBOL-ESTER_DAG-TYPE DOMAIN-CONTAINING PROTEIN"/>
    <property type="match status" value="1"/>
</dbReference>